<name>A0A0G1U357_9BACT</name>
<sequence>MRKSTNKKSYLDLLKERKTDSRVYFHHQSVGLELAETLEDKGHKSLYMKLAKDYDAQALLELAKDVAMRSNVQNKGAYFMKLLPSVRKTKKQ</sequence>
<dbReference type="EMBL" id="LCPB01000028">
    <property type="protein sequence ID" value="KKU88511.1"/>
    <property type="molecule type" value="Genomic_DNA"/>
</dbReference>
<evidence type="ECO:0000313" key="1">
    <source>
        <dbReference type="EMBL" id="KKU88511.1"/>
    </source>
</evidence>
<gene>
    <name evidence="1" type="ORF">UY19_C0028G0005</name>
</gene>
<evidence type="ECO:0000313" key="2">
    <source>
        <dbReference type="Proteomes" id="UP000033882"/>
    </source>
</evidence>
<dbReference type="AlphaFoldDB" id="A0A0G1U357"/>
<comment type="caution">
    <text evidence="1">The sequence shown here is derived from an EMBL/GenBank/DDBJ whole genome shotgun (WGS) entry which is preliminary data.</text>
</comment>
<reference evidence="1 2" key="1">
    <citation type="journal article" date="2015" name="Nature">
        <title>rRNA introns, odd ribosomes, and small enigmatic genomes across a large radiation of phyla.</title>
        <authorList>
            <person name="Brown C.T."/>
            <person name="Hug L.A."/>
            <person name="Thomas B.C."/>
            <person name="Sharon I."/>
            <person name="Castelle C.J."/>
            <person name="Singh A."/>
            <person name="Wilkins M.J."/>
            <person name="Williams K.H."/>
            <person name="Banfield J.F."/>
        </authorList>
    </citation>
    <scope>NUCLEOTIDE SEQUENCE [LARGE SCALE GENOMIC DNA]</scope>
</reference>
<organism evidence="1 2">
    <name type="scientific">Candidatus Wolfebacteria bacterium GW2011_GWA2_47_9b</name>
    <dbReference type="NCBI Taxonomy" id="1619005"/>
    <lineage>
        <taxon>Bacteria</taxon>
        <taxon>Candidatus Wolfeibacteriota</taxon>
    </lineage>
</organism>
<protein>
    <submittedName>
        <fullName evidence="1">Uncharacterized protein</fullName>
    </submittedName>
</protein>
<accession>A0A0G1U357</accession>
<dbReference type="Proteomes" id="UP000033882">
    <property type="component" value="Unassembled WGS sequence"/>
</dbReference>
<proteinExistence type="predicted"/>